<dbReference type="InterPro" id="IPR003587">
    <property type="entry name" value="Hint_dom_N"/>
</dbReference>
<evidence type="ECO:0000256" key="2">
    <source>
        <dbReference type="SAM" id="MobiDB-lite"/>
    </source>
</evidence>
<dbReference type="InterPro" id="IPR006530">
    <property type="entry name" value="YD"/>
</dbReference>
<dbReference type="InterPro" id="IPR050708">
    <property type="entry name" value="T6SS_VgrG/RHS"/>
</dbReference>
<dbReference type="Gene3D" id="2.60.120.200">
    <property type="match status" value="1"/>
</dbReference>
<dbReference type="CDD" id="cd00110">
    <property type="entry name" value="LamG"/>
    <property type="match status" value="1"/>
</dbReference>
<feature type="region of interest" description="Disordered" evidence="2">
    <location>
        <begin position="2215"/>
        <end position="2265"/>
    </location>
</feature>
<dbReference type="Pfam" id="PF07591">
    <property type="entry name" value="PT-HINT"/>
    <property type="match status" value="1"/>
</dbReference>
<feature type="domain" description="Hint" evidence="3">
    <location>
        <begin position="2437"/>
        <end position="2537"/>
    </location>
</feature>
<dbReference type="InterPro" id="IPR056823">
    <property type="entry name" value="TEN-like_YD-shell"/>
</dbReference>
<dbReference type="NCBIfam" id="TIGR03696">
    <property type="entry name" value="Rhs_assc_core"/>
    <property type="match status" value="1"/>
</dbReference>
<dbReference type="InterPro" id="IPR031325">
    <property type="entry name" value="RHS_repeat"/>
</dbReference>
<dbReference type="InterPro" id="IPR022385">
    <property type="entry name" value="Rhs_assc_core"/>
</dbReference>
<feature type="region of interest" description="Disordered" evidence="2">
    <location>
        <begin position="2626"/>
        <end position="2668"/>
    </location>
</feature>
<dbReference type="InterPro" id="IPR006141">
    <property type="entry name" value="Intein_N"/>
</dbReference>
<feature type="region of interest" description="Disordered" evidence="2">
    <location>
        <begin position="922"/>
        <end position="958"/>
    </location>
</feature>
<dbReference type="NCBIfam" id="TIGR01643">
    <property type="entry name" value="YD_repeat_2x"/>
    <property type="match status" value="8"/>
</dbReference>
<dbReference type="Pfam" id="PF05593">
    <property type="entry name" value="RHS_repeat"/>
    <property type="match status" value="9"/>
</dbReference>
<feature type="compositionally biased region" description="Polar residues" evidence="2">
    <location>
        <begin position="2217"/>
        <end position="2229"/>
    </location>
</feature>
<name>A0A8J3T6I8_9ACTN</name>
<dbReference type="SUPFAM" id="SSF49899">
    <property type="entry name" value="Concanavalin A-like lectins/glucanases"/>
    <property type="match status" value="1"/>
</dbReference>
<evidence type="ECO:0000313" key="5">
    <source>
        <dbReference type="Proteomes" id="UP000634476"/>
    </source>
</evidence>
<sequence>MRRTLSWPRLATRNTWVNAALVVVLAPGLLTLHATPVTAVVRPITQVSAPPDTPDQLSGSAAGLPSLVSEKVTTSTVDVPDSKAKASSPKGAVPEEERSLAAAAYCSAYPAYNETQRYPAGSIVVSNGGSIAPKLWQAQVDVMPYIRPGQDSRWADRGWCDTGSPPDPGGQAPSVWQVHPTDQLLVDSRTPLLMAGGHSNDDFYPVEFTFKVCDNENMTGSGCLSSPAIEADGGPEDGQATWRIPAASKLAWSKQYWWTVEIEDLHSNQTATTDVGTFTTGVRQPVIASQLATRGVNGQDFHQFAGNYTTTVTDAVVVSAGPPLSIVRSYNSLDFRTDGLFGAGWSTRFDMKIQPETGSGVATALVTYPDGRRLRFAANGDGSYQPPPGMYATLAEVSGGGWKLMDKSSTVYLFDAQGRLTKITDADNRTLELEHGTDGKLSKVTAPGGRFLSFTWNGAHVASVSTPPVDGQTLTWTYTYQGDQLAKVCAPTATPACTSIDYAPGSLYRSSVLDSDPLGYWRLNEATGTDAADSGRGAGKATYGDATLKQPGALAGTSDTAAAFNGQASLELPRDSWNKLRSAVSFETWFKTSKPGIVLQLSSFADEFTFSDEGLVYIGTDGKLRGQLRKVQGSTPIAPITSTAAVNDGAWHHVVLTLTATEQRMYLDGQKVGVLTGTPTDKQVDYSIIAAGELYDSWPAVPASRALPYTGHIDEVALYDKPLTEQEIQAHHAAQAAGPGKLTKITLPSERIWVTNTYDAATDRLKTHTDQHGGTWKPGALTYDATTGLSTITVTDPKNNTLRYTHDAWRGYRLVSKTDQLDKTTTYRYDTGGFLSRITDPNNVTTKRVNDARGNTTAVTTCRAANNCQTRYQSYYRNSADEFDPRNDKVTASRDARSTSATDATYATTYDYTSHGQMTKVTTPATTDFPNGRTASSTYTDGSEAAIGGGTTPAGLLKSQKNARGDETSYRYTAAGDLAEQTTPTGLKITFAYDALGRMISRTEISEAHPDGVTSTFSYDRLGWLLTQTSPGVKNEITGVTHTAQTAYTYDADGNILTEALTDLTGGDPARTTTYTYDANGRTESVTDPEGGVARSTWDVTGAQISATDPLRTVRTFAYTKRGELFTTTLKNWTGSPVAPQPAKDVVLESNSYDPGGRLATRADAMGRKTTYTYFTDNLLSQVIADDVRLNGSTTPADVVLVDNTYDAAGQLTKQVAGGGKATTDYVYDAAGRVSSTMLDPATLKRKTAYSYDAAGNLTTKAFTGAGSSRVESIDYAYNTSGQVTRQTIENGDNDLVSSWTYDERGLLVKQTDPRGHTAGANAADFTTTLRYDALGQLVEQISPQVKIEKNDSATDGRPTLRYGYNTTGLQTHVVDAEGRTVTSTFDKSGRLTSVIAPAYTPPSGNALTPKISYAYDAADRITTITDPRGYATSIEYDALNNPVRVTEPGPSGPGGIGIVEYDLLGEQLAAVDPTGARVEATYDDLGRPITQTAIERKPTTAALTTRLTYDHADNLTKTVAPGSKTTNYTVNAAGQITEITDSNTNTSTFGYDALGRLAKVTDALGNATEASYDPAGRQTGAKDLDSSGATVRSFSFGYDAADNPTSRTSGEGHITRREYDALSRPVKLIEPVSADKSITTTFGYDATGARTRLTDGRGHATWTSYNSLGLVESLIEPATTAHPNAADRTWTQIYDAAGNNTATLQPGGVRIERTFDHLNRMVAERGSGAAVETPERTYAYDAASRPSAIGDYGLEYNDRGLLTKLTKSGNQVAAYSYDPLGNVTQRVDPTGTAAFTWDNTNRLKTASDPVTGRTWTYGYDKADRLTSLTSANPVNTQTFAYDAVDRLTSQTLKSSSGGELAKITYGWDKDDNLTAKITSGTAGAGNNTYSYDHAGRLTSWTGPDGKTVDYAWDDAGNRIKAGDQSFVYDERNRLLSGGGVDYTYSPRGTIATETKDGVTKNLVFDAFDRLITDGETRYGYDALGRVASRIKGTQQQRFVYSGLSNDISVITDSAGAIQAKYGRDAFGGLLSLTEGGSPALAVLNDLHGDVVGTFSGTTLVDSAAYDPFGQVTHTTGTKRSMGYQGEYTDPDTGKVNMHARWYQPGTGGFASRDDWTLNPSPSIQANRYTYANGSPLTNTDPTGHLVPGGGQCGTYVPCRAPSLPKPQSPSLGSKILSGVKFLAKRSPWGLVGSLNKPVNMEPYRRELDRIARERAANNNSRPGNSPRGSQGRAPDLRYENPRYRQPSETVPNGNGKGNGDGNGSSGGCSRNCNPCAVKGGCGNPRPPKGKENEVVITLTRTTVRIKPSGPTQEEKDKACQTGPCLGDYTGHPADDVVNTIGDGEGNGAGCGEGSYRPCGEESCNGSVGFSYSSSVGGCVPGGSGHSPGECNGVLGFVYSVSAGGCVPNPGNSPESGGESDPYPDAPPAPPVSCDPGNSFAAGTKVLMADGSTKPIEDVVVGDYVLAADPETGQTAAKRVTRLIVGNGAKGLVKVSVGGSDTDAVIATDNHPFWVPSLNSWLTAGELQSGMWLKTSAGTYVQITAVEKRTATQRVYNLSIADLHTYHVVAGDQAILVHNDGPGRDALGDSNFPDPEEVEKNRKAWGEYWQDWLARAAQKEVLRGRGPSEVHRIDAPEESIPGSKWHAQKKGRGSPALNQDGTFHDGDPKYSEKTHEWLRQYGWNC</sequence>
<evidence type="ECO:0000259" key="3">
    <source>
        <dbReference type="SMART" id="SM00306"/>
    </source>
</evidence>
<feature type="compositionally biased region" description="Basic and acidic residues" evidence="2">
    <location>
        <begin position="879"/>
        <end position="897"/>
    </location>
</feature>
<reference evidence="4" key="1">
    <citation type="submission" date="2021-01" db="EMBL/GenBank/DDBJ databases">
        <title>Whole genome shotgun sequence of Planobispora takensis NBRC 109077.</title>
        <authorList>
            <person name="Komaki H."/>
            <person name="Tamura T."/>
        </authorList>
    </citation>
    <scope>NUCLEOTIDE SEQUENCE</scope>
    <source>
        <strain evidence="4">NBRC 109077</strain>
    </source>
</reference>
<protein>
    <recommendedName>
        <fullName evidence="3">Hint domain-containing protein</fullName>
    </recommendedName>
</protein>
<feature type="region of interest" description="Disordered" evidence="2">
    <location>
        <begin position="2410"/>
        <end position="2435"/>
    </location>
</feature>
<accession>A0A8J3T6I8</accession>
<dbReference type="Pfam" id="PF25023">
    <property type="entry name" value="TEN_YD-shell"/>
    <property type="match status" value="1"/>
</dbReference>
<comment type="caution">
    <text evidence="4">The sequence shown here is derived from an EMBL/GenBank/DDBJ whole genome shotgun (WGS) entry which is preliminary data.</text>
</comment>
<keyword evidence="1" id="KW-0677">Repeat</keyword>
<dbReference type="Pfam" id="PF20148">
    <property type="entry name" value="DUF6531"/>
    <property type="match status" value="1"/>
</dbReference>
<dbReference type="GO" id="GO:0016539">
    <property type="term" value="P:intein-mediated protein splicing"/>
    <property type="evidence" value="ECO:0007669"/>
    <property type="project" value="InterPro"/>
</dbReference>
<dbReference type="Gene3D" id="2.170.16.10">
    <property type="entry name" value="Hedgehog/Intein (Hint) domain"/>
    <property type="match status" value="1"/>
</dbReference>
<feature type="compositionally biased region" description="Pro residues" evidence="2">
    <location>
        <begin position="2424"/>
        <end position="2433"/>
    </location>
</feature>
<gene>
    <name evidence="4" type="ORF">Pta02_80890</name>
</gene>
<dbReference type="SUPFAM" id="SSF51294">
    <property type="entry name" value="Hedgehog/intein (Hint) domain"/>
    <property type="match status" value="1"/>
</dbReference>
<feature type="compositionally biased region" description="Gly residues" evidence="2">
    <location>
        <begin position="2255"/>
        <end position="2265"/>
    </location>
</feature>
<dbReference type="PROSITE" id="PS50817">
    <property type="entry name" value="INTEIN_N_TER"/>
    <property type="match status" value="1"/>
</dbReference>
<feature type="region of interest" description="Disordered" evidence="2">
    <location>
        <begin position="879"/>
        <end position="900"/>
    </location>
</feature>
<dbReference type="PANTHER" id="PTHR32305">
    <property type="match status" value="1"/>
</dbReference>
<organism evidence="4 5">
    <name type="scientific">Planobispora takensis</name>
    <dbReference type="NCBI Taxonomy" id="1367882"/>
    <lineage>
        <taxon>Bacteria</taxon>
        <taxon>Bacillati</taxon>
        <taxon>Actinomycetota</taxon>
        <taxon>Actinomycetes</taxon>
        <taxon>Streptosporangiales</taxon>
        <taxon>Streptosporangiaceae</taxon>
        <taxon>Planobispora</taxon>
    </lineage>
</organism>
<dbReference type="Proteomes" id="UP000634476">
    <property type="component" value="Unassembled WGS sequence"/>
</dbReference>
<evidence type="ECO:0000256" key="1">
    <source>
        <dbReference type="ARBA" id="ARBA00022737"/>
    </source>
</evidence>
<dbReference type="InterPro" id="IPR045351">
    <property type="entry name" value="DUF6531"/>
</dbReference>
<keyword evidence="5" id="KW-1185">Reference proteome</keyword>
<dbReference type="Gene3D" id="2.180.10.10">
    <property type="entry name" value="RHS repeat-associated core"/>
    <property type="match status" value="4"/>
</dbReference>
<feature type="region of interest" description="Disordered" evidence="2">
    <location>
        <begin position="72"/>
        <end position="93"/>
    </location>
</feature>
<proteinExistence type="predicted"/>
<dbReference type="PANTHER" id="PTHR32305:SF15">
    <property type="entry name" value="PROTEIN RHSA-RELATED"/>
    <property type="match status" value="1"/>
</dbReference>
<evidence type="ECO:0000313" key="4">
    <source>
        <dbReference type="EMBL" id="GII06081.1"/>
    </source>
</evidence>
<dbReference type="Pfam" id="PF13385">
    <property type="entry name" value="Laminin_G_3"/>
    <property type="match status" value="1"/>
</dbReference>
<dbReference type="SMART" id="SM00306">
    <property type="entry name" value="HintN"/>
    <property type="match status" value="1"/>
</dbReference>
<feature type="compositionally biased region" description="Polar residues" evidence="2">
    <location>
        <begin position="922"/>
        <end position="941"/>
    </location>
</feature>
<feature type="compositionally biased region" description="Basic and acidic residues" evidence="2">
    <location>
        <begin position="2626"/>
        <end position="2635"/>
    </location>
</feature>
<dbReference type="InterPro" id="IPR013320">
    <property type="entry name" value="ConA-like_dom_sf"/>
</dbReference>
<dbReference type="InterPro" id="IPR001791">
    <property type="entry name" value="Laminin_G"/>
</dbReference>
<dbReference type="EMBL" id="BOOK01000094">
    <property type="protein sequence ID" value="GII06081.1"/>
    <property type="molecule type" value="Genomic_DNA"/>
</dbReference>
<dbReference type="CDD" id="cd00081">
    <property type="entry name" value="Hint"/>
    <property type="match status" value="1"/>
</dbReference>
<dbReference type="InterPro" id="IPR036844">
    <property type="entry name" value="Hint_dom_sf"/>
</dbReference>